<evidence type="ECO:0000313" key="8">
    <source>
        <dbReference type="EMBL" id="MBX0304257.1"/>
    </source>
</evidence>
<keyword evidence="4 6" id="KW-1133">Transmembrane helix</keyword>
<dbReference type="PROSITE" id="PS50850">
    <property type="entry name" value="MFS"/>
    <property type="match status" value="1"/>
</dbReference>
<dbReference type="InterPro" id="IPR036259">
    <property type="entry name" value="MFS_trans_sf"/>
</dbReference>
<feature type="transmembrane region" description="Helical" evidence="6">
    <location>
        <begin position="30"/>
        <end position="50"/>
    </location>
</feature>
<dbReference type="RefSeq" id="WP_220589405.1">
    <property type="nucleotide sequence ID" value="NZ_RKLQ01000002.1"/>
</dbReference>
<feature type="transmembrane region" description="Helical" evidence="6">
    <location>
        <begin position="88"/>
        <end position="106"/>
    </location>
</feature>
<sequence length="378" mass="38508">MLAAVAAGWFLVLGMRFVVPAVLPTIRAEFAVSNTSAGAAVTVLWLTYAAMQFPTGVYIDRVGERVLLVGSALLSGVGLLAYLVAPTYALFVLATAGFGLGTGLYGPPRGTLLSRTFDANEGVAFGTVMAAGSVGSAALPLVAVAVTARYGWRVGLAAVAPLFLLVAVALWLSISDRETATDDRSLRADLRAVLAGLGDRRLALAVLGAMVMLLVFQAVTAFLTTYLVTTRGISQGTAGGILSGLFVGGAVSQALTGRLADTYGTPKVLVGVAVGSAVPLALLPVLSGQLPLGLAAAAIGVRMSSGPLTNAYIVDVLPDAVEGTGWGLLRSGFFAVGSLGSVFVGALADRGLFDLSFYLMAGLTLVAGGLFLVLPRRD</sequence>
<evidence type="ECO:0000256" key="4">
    <source>
        <dbReference type="ARBA" id="ARBA00022989"/>
    </source>
</evidence>
<feature type="domain" description="Major facilitator superfamily (MFS) profile" evidence="7">
    <location>
        <begin position="1"/>
        <end position="378"/>
    </location>
</feature>
<comment type="caution">
    <text evidence="8">The sequence shown here is derived from an EMBL/GenBank/DDBJ whole genome shotgun (WGS) entry which is preliminary data.</text>
</comment>
<keyword evidence="9" id="KW-1185">Reference proteome</keyword>
<protein>
    <submittedName>
        <fullName evidence="8">MFS transporter</fullName>
    </submittedName>
</protein>
<gene>
    <name evidence="8" type="ORF">EGD98_11315</name>
</gene>
<dbReference type="InterPro" id="IPR011701">
    <property type="entry name" value="MFS"/>
</dbReference>
<dbReference type="Gene3D" id="1.20.1250.20">
    <property type="entry name" value="MFS general substrate transporter like domains"/>
    <property type="match status" value="2"/>
</dbReference>
<dbReference type="EMBL" id="RKLQ01000002">
    <property type="protein sequence ID" value="MBX0304257.1"/>
    <property type="molecule type" value="Genomic_DNA"/>
</dbReference>
<dbReference type="Proteomes" id="UP000783863">
    <property type="component" value="Unassembled WGS sequence"/>
</dbReference>
<evidence type="ECO:0000256" key="5">
    <source>
        <dbReference type="ARBA" id="ARBA00023136"/>
    </source>
</evidence>
<dbReference type="PANTHER" id="PTHR43124">
    <property type="entry name" value="PURINE EFFLUX PUMP PBUE"/>
    <property type="match status" value="1"/>
</dbReference>
<feature type="transmembrane region" description="Helical" evidence="6">
    <location>
        <begin position="127"/>
        <end position="148"/>
    </location>
</feature>
<dbReference type="GO" id="GO:0022857">
    <property type="term" value="F:transmembrane transporter activity"/>
    <property type="evidence" value="ECO:0007669"/>
    <property type="project" value="InterPro"/>
</dbReference>
<comment type="subcellular location">
    <subcellularLocation>
        <location evidence="1">Cell membrane</location>
        <topology evidence="1">Multi-pass membrane protein</topology>
    </subcellularLocation>
</comment>
<feature type="transmembrane region" description="Helical" evidence="6">
    <location>
        <begin position="154"/>
        <end position="174"/>
    </location>
</feature>
<reference evidence="8" key="1">
    <citation type="submission" date="2021-06" db="EMBL/GenBank/DDBJ databases">
        <title>Halomicroarcula sp. F24A a new haloarchaeum isolated from saline soil.</title>
        <authorList>
            <person name="Duran-Viseras A."/>
            <person name="Sanchez-Porro C."/>
            <person name="Ventosa A."/>
        </authorList>
    </citation>
    <scope>NUCLEOTIDE SEQUENCE</scope>
    <source>
        <strain evidence="8">F24A</strain>
    </source>
</reference>
<organism evidence="8 9">
    <name type="scientific">Haloarcula salinisoli</name>
    <dbReference type="NCBI Taxonomy" id="2487746"/>
    <lineage>
        <taxon>Archaea</taxon>
        <taxon>Methanobacteriati</taxon>
        <taxon>Methanobacteriota</taxon>
        <taxon>Stenosarchaea group</taxon>
        <taxon>Halobacteria</taxon>
        <taxon>Halobacteriales</taxon>
        <taxon>Haloarculaceae</taxon>
        <taxon>Haloarcula</taxon>
    </lineage>
</organism>
<dbReference type="GO" id="GO:0005886">
    <property type="term" value="C:plasma membrane"/>
    <property type="evidence" value="ECO:0007669"/>
    <property type="project" value="UniProtKB-SubCell"/>
</dbReference>
<dbReference type="SUPFAM" id="SSF103473">
    <property type="entry name" value="MFS general substrate transporter"/>
    <property type="match status" value="1"/>
</dbReference>
<dbReference type="Pfam" id="PF07690">
    <property type="entry name" value="MFS_1"/>
    <property type="match status" value="1"/>
</dbReference>
<dbReference type="PANTHER" id="PTHR43124:SF3">
    <property type="entry name" value="CHLORAMPHENICOL EFFLUX PUMP RV0191"/>
    <property type="match status" value="1"/>
</dbReference>
<name>A0A8J8C8E2_9EURY</name>
<keyword evidence="5 6" id="KW-0472">Membrane</keyword>
<feature type="transmembrane region" description="Helical" evidence="6">
    <location>
        <begin position="328"/>
        <end position="348"/>
    </location>
</feature>
<keyword evidence="2" id="KW-1003">Cell membrane</keyword>
<feature type="transmembrane region" description="Helical" evidence="6">
    <location>
        <begin position="233"/>
        <end position="256"/>
    </location>
</feature>
<feature type="transmembrane region" description="Helical" evidence="6">
    <location>
        <begin position="268"/>
        <end position="286"/>
    </location>
</feature>
<dbReference type="InterPro" id="IPR020846">
    <property type="entry name" value="MFS_dom"/>
</dbReference>
<evidence type="ECO:0000256" key="6">
    <source>
        <dbReference type="SAM" id="Phobius"/>
    </source>
</evidence>
<evidence type="ECO:0000313" key="9">
    <source>
        <dbReference type="Proteomes" id="UP000783863"/>
    </source>
</evidence>
<accession>A0A8J8C8E2</accession>
<proteinExistence type="predicted"/>
<keyword evidence="3 6" id="KW-0812">Transmembrane</keyword>
<evidence type="ECO:0000256" key="1">
    <source>
        <dbReference type="ARBA" id="ARBA00004651"/>
    </source>
</evidence>
<evidence type="ECO:0000256" key="3">
    <source>
        <dbReference type="ARBA" id="ARBA00022692"/>
    </source>
</evidence>
<feature type="transmembrane region" description="Helical" evidence="6">
    <location>
        <begin position="62"/>
        <end position="82"/>
    </location>
</feature>
<dbReference type="InterPro" id="IPR050189">
    <property type="entry name" value="MFS_Efflux_Transporters"/>
</dbReference>
<dbReference type="AlphaFoldDB" id="A0A8J8C8E2"/>
<evidence type="ECO:0000256" key="2">
    <source>
        <dbReference type="ARBA" id="ARBA00022475"/>
    </source>
</evidence>
<evidence type="ECO:0000259" key="7">
    <source>
        <dbReference type="PROSITE" id="PS50850"/>
    </source>
</evidence>
<feature type="transmembrane region" description="Helical" evidence="6">
    <location>
        <begin position="202"/>
        <end position="227"/>
    </location>
</feature>
<feature type="transmembrane region" description="Helical" evidence="6">
    <location>
        <begin position="355"/>
        <end position="374"/>
    </location>
</feature>